<keyword evidence="3 7" id="KW-0732">Signal</keyword>
<proteinExistence type="predicted"/>
<sequence>MKTSRFICCCAIIVIVSTVVSSTVADQSTKERIRIHKEWLARRAASRVGTNSTQRTTYLRKLIKFKNEHEPLSENDISFVPHFTQNSNNRNNEHQPPGDELQQDSDNVYGLKPVGSGDEPEDTTEQQAADRYRYDVASESNLSRPTTTTTTSATVESRLLVQDSGPEASNEIPPVTSSGGGASTVTQQRSDVVTSVGRGRRRGNESEPTEQINAVAKINEPVGKSETTTVLMNNDLPQQLQVVGATGSAAHKSDPGRTVGGDKRKSWHHPTIINNETTDDESGSSSSDGGGEGGIATTVAPPSTTTVQLLEGAKVSDQQQDKAKPGANVTIRNGFGPWSNWTACSRSCGGGVKSQQRKCWRREYINGKKSPKPALESYDCIGIVKRYHLCNEQECPDPTVDFREQQCTSFNNQTFQDKRYIWEAFIKDDAECELNCKPIGMRYFATLNKTVIDGTPCSKPTEYFRRNNSGRGICVDGICKAVHNSGVISGTFMNNGAVRCGTSVCRPVSAIYTKSQQTSGYVHVATIPAGAYNITVTELQNSQNYLALKTAERFIINGDYTISLSGFYQGAGTTFEYRRVDNLNNVSVSSFRKIEGVTEWVTSPGPTTEAVELYLLSQQPNPGIKYEYLMPINTNPILDSGEDNRVDALTNDITEKASFRVPKQRTILNNTLPSSTTKPLRKRKFLWKVIGFSACSKSCGGGVQQPVIKCVREAPTRVFSPKRCAHLAQPVLNDHLLRCNTQPCPAYWKLSEWSECNCEEATTDNEAYKTREVKCVQELISGIVIQVNSGACMEEQPPASESCDCVKHTKAPAKVRKPTVVSHHHHHHQNSNGNHHNGHNTQNDMQITNGYGRVSLDSSRISQQVESKKTGIWLTADWSQRCSASCGVGLQTRSIFCDRSSSTNSERCDLRFTPDTTRECTSNRACEYGEWFAGPWGLCSGDCFNLTRSRTVLCIRNDNFATDSECDDNERPISIENCDVETIDDCKPRWHYSEWSECTKTCDGGNQRRVVKCLEFNQRDKIMQESASCRYADRPMAYRVCNEEPCPSTTTSSTTVAAIATSMEPYVEPRVDMIQNDGTCRDDFPNCSIVLKAKLCSYAYYSQACCQTCRNRSNELY</sequence>
<feature type="domain" description="PLAC" evidence="8">
    <location>
        <begin position="1076"/>
        <end position="1113"/>
    </location>
</feature>
<feature type="signal peptide" evidence="7">
    <location>
        <begin position="1"/>
        <end position="25"/>
    </location>
</feature>
<evidence type="ECO:0000256" key="3">
    <source>
        <dbReference type="ARBA" id="ARBA00022729"/>
    </source>
</evidence>
<dbReference type="InterPro" id="IPR010909">
    <property type="entry name" value="PLAC"/>
</dbReference>
<dbReference type="Gene3D" id="2.20.100.10">
    <property type="entry name" value="Thrombospondin type-1 (TSP1) repeat"/>
    <property type="match status" value="5"/>
</dbReference>
<keyword evidence="4" id="KW-0677">Repeat</keyword>
<evidence type="ECO:0000256" key="1">
    <source>
        <dbReference type="ARBA" id="ARBA00004613"/>
    </source>
</evidence>
<keyword evidence="5" id="KW-1015">Disulfide bond</keyword>
<dbReference type="GeneID" id="109409361"/>
<evidence type="ECO:0000313" key="10">
    <source>
        <dbReference type="Proteomes" id="UP000069940"/>
    </source>
</evidence>
<dbReference type="InterPro" id="IPR036383">
    <property type="entry name" value="TSP1_rpt_sf"/>
</dbReference>
<reference evidence="9" key="2">
    <citation type="submission" date="2025-05" db="UniProtKB">
        <authorList>
            <consortium name="EnsemblMetazoa"/>
        </authorList>
    </citation>
    <scope>IDENTIFICATION</scope>
    <source>
        <strain evidence="9">Foshan</strain>
    </source>
</reference>
<feature type="compositionally biased region" description="Basic and acidic residues" evidence="6">
    <location>
        <begin position="251"/>
        <end position="264"/>
    </location>
</feature>
<dbReference type="PANTHER" id="PTHR13723:SF316">
    <property type="entry name" value="LONELY HEART, ISOFORM A"/>
    <property type="match status" value="1"/>
</dbReference>
<dbReference type="Pfam" id="PF05986">
    <property type="entry name" value="ADAMTS_spacer1"/>
    <property type="match status" value="1"/>
</dbReference>
<evidence type="ECO:0000313" key="9">
    <source>
        <dbReference type="EnsemblMetazoa" id="AALFPA23_003138.P3333"/>
    </source>
</evidence>
<reference evidence="10" key="1">
    <citation type="journal article" date="2015" name="Proc. Natl. Acad. Sci. U.S.A.">
        <title>Genome sequence of the Asian Tiger mosquito, Aedes albopictus, reveals insights into its biology, genetics, and evolution.</title>
        <authorList>
            <person name="Chen X.G."/>
            <person name="Jiang X."/>
            <person name="Gu J."/>
            <person name="Xu M."/>
            <person name="Wu Y."/>
            <person name="Deng Y."/>
            <person name="Zhang C."/>
            <person name="Bonizzoni M."/>
            <person name="Dermauw W."/>
            <person name="Vontas J."/>
            <person name="Armbruster P."/>
            <person name="Huang X."/>
            <person name="Yang Y."/>
            <person name="Zhang H."/>
            <person name="He W."/>
            <person name="Peng H."/>
            <person name="Liu Y."/>
            <person name="Wu K."/>
            <person name="Chen J."/>
            <person name="Lirakis M."/>
            <person name="Topalis P."/>
            <person name="Van Leeuwen T."/>
            <person name="Hall A.B."/>
            <person name="Jiang X."/>
            <person name="Thorpe C."/>
            <person name="Mueller R.L."/>
            <person name="Sun C."/>
            <person name="Waterhouse R.M."/>
            <person name="Yan G."/>
            <person name="Tu Z.J."/>
            <person name="Fang X."/>
            <person name="James A.A."/>
        </authorList>
    </citation>
    <scope>NUCLEOTIDE SEQUENCE [LARGE SCALE GENOMIC DNA]</scope>
    <source>
        <strain evidence="10">Foshan</strain>
    </source>
</reference>
<dbReference type="PROSITE" id="PS50900">
    <property type="entry name" value="PLAC"/>
    <property type="match status" value="1"/>
</dbReference>
<accession>A0ABM1XV11</accession>
<feature type="region of interest" description="Disordered" evidence="6">
    <location>
        <begin position="245"/>
        <end position="302"/>
    </location>
</feature>
<dbReference type="InterPro" id="IPR050439">
    <property type="entry name" value="ADAMTS_ADAMTS-like"/>
</dbReference>
<dbReference type="SUPFAM" id="SSF82895">
    <property type="entry name" value="TSP-1 type 1 repeat"/>
    <property type="match status" value="5"/>
</dbReference>
<dbReference type="InterPro" id="IPR000884">
    <property type="entry name" value="TSP1_rpt"/>
</dbReference>
<dbReference type="InterPro" id="IPR010294">
    <property type="entry name" value="ADAMTS_spacer1"/>
</dbReference>
<dbReference type="Pfam" id="PF00090">
    <property type="entry name" value="TSP_1"/>
    <property type="match status" value="1"/>
</dbReference>
<evidence type="ECO:0000256" key="2">
    <source>
        <dbReference type="ARBA" id="ARBA00022525"/>
    </source>
</evidence>
<dbReference type="PANTHER" id="PTHR13723">
    <property type="entry name" value="ADAMTS A DISINTEGRIN AND METALLOPROTEASE WITH THROMBOSPONDIN MOTIFS PROTEASE"/>
    <property type="match status" value="1"/>
</dbReference>
<dbReference type="PRINTS" id="PR01857">
    <property type="entry name" value="ADAMTSFAMILY"/>
</dbReference>
<organism evidence="9 10">
    <name type="scientific">Aedes albopictus</name>
    <name type="common">Asian tiger mosquito</name>
    <name type="synonym">Stegomyia albopicta</name>
    <dbReference type="NCBI Taxonomy" id="7160"/>
    <lineage>
        <taxon>Eukaryota</taxon>
        <taxon>Metazoa</taxon>
        <taxon>Ecdysozoa</taxon>
        <taxon>Arthropoda</taxon>
        <taxon>Hexapoda</taxon>
        <taxon>Insecta</taxon>
        <taxon>Pterygota</taxon>
        <taxon>Neoptera</taxon>
        <taxon>Endopterygota</taxon>
        <taxon>Diptera</taxon>
        <taxon>Nematocera</taxon>
        <taxon>Culicoidea</taxon>
        <taxon>Culicidae</taxon>
        <taxon>Culicinae</taxon>
        <taxon>Aedini</taxon>
        <taxon>Aedes</taxon>
        <taxon>Stegomyia</taxon>
    </lineage>
</organism>
<dbReference type="InterPro" id="IPR013273">
    <property type="entry name" value="ADAMTS/ADAMTS-like"/>
</dbReference>
<feature type="region of interest" description="Disordered" evidence="6">
    <location>
        <begin position="80"/>
        <end position="211"/>
    </location>
</feature>
<keyword evidence="2" id="KW-0964">Secreted</keyword>
<dbReference type="Gene3D" id="2.60.120.830">
    <property type="match status" value="1"/>
</dbReference>
<dbReference type="EnsemblMetazoa" id="AALFPA23_003138.R3333">
    <property type="protein sequence ID" value="AALFPA23_003138.P3333"/>
    <property type="gene ID" value="AALFPA23_003138"/>
</dbReference>
<evidence type="ECO:0000259" key="8">
    <source>
        <dbReference type="PROSITE" id="PS50900"/>
    </source>
</evidence>
<evidence type="ECO:0000256" key="6">
    <source>
        <dbReference type="SAM" id="MobiDB-lite"/>
    </source>
</evidence>
<dbReference type="Proteomes" id="UP000069940">
    <property type="component" value="Unassembled WGS sequence"/>
</dbReference>
<evidence type="ECO:0000256" key="7">
    <source>
        <dbReference type="SAM" id="SignalP"/>
    </source>
</evidence>
<name>A0ABM1XV11_AEDAL</name>
<feature type="compositionally biased region" description="Basic residues" evidence="6">
    <location>
        <begin position="818"/>
        <end position="829"/>
    </location>
</feature>
<dbReference type="PROSITE" id="PS50092">
    <property type="entry name" value="TSP1"/>
    <property type="match status" value="5"/>
</dbReference>
<comment type="subcellular location">
    <subcellularLocation>
        <location evidence="1">Secreted</location>
    </subcellularLocation>
</comment>
<feature type="region of interest" description="Disordered" evidence="6">
    <location>
        <begin position="818"/>
        <end position="847"/>
    </location>
</feature>
<evidence type="ECO:0000256" key="4">
    <source>
        <dbReference type="ARBA" id="ARBA00022737"/>
    </source>
</evidence>
<feature type="compositionally biased region" description="Low complexity" evidence="6">
    <location>
        <begin position="830"/>
        <end position="843"/>
    </location>
</feature>
<feature type="compositionally biased region" description="Polar residues" evidence="6">
    <location>
        <begin position="183"/>
        <end position="193"/>
    </location>
</feature>
<feature type="chain" id="PRO_5045745208" description="PLAC domain-containing protein" evidence="7">
    <location>
        <begin position="26"/>
        <end position="1117"/>
    </location>
</feature>
<dbReference type="RefSeq" id="XP_029715193.1">
    <property type="nucleotide sequence ID" value="XM_029859333.2"/>
</dbReference>
<protein>
    <recommendedName>
        <fullName evidence="8">PLAC domain-containing protein</fullName>
    </recommendedName>
</protein>
<evidence type="ECO:0000256" key="5">
    <source>
        <dbReference type="ARBA" id="ARBA00023157"/>
    </source>
</evidence>
<dbReference type="Pfam" id="PF19030">
    <property type="entry name" value="TSP1_ADAMTS"/>
    <property type="match status" value="4"/>
</dbReference>
<keyword evidence="10" id="KW-1185">Reference proteome</keyword>
<dbReference type="Pfam" id="PF08686">
    <property type="entry name" value="PLAC"/>
    <property type="match status" value="1"/>
</dbReference>
<dbReference type="SMART" id="SM00209">
    <property type="entry name" value="TSP1"/>
    <property type="match status" value="5"/>
</dbReference>